<evidence type="ECO:0000256" key="4">
    <source>
        <dbReference type="ARBA" id="ARBA00023121"/>
    </source>
</evidence>
<evidence type="ECO:0000256" key="5">
    <source>
        <dbReference type="ARBA" id="ARBA00023136"/>
    </source>
</evidence>
<comment type="caution">
    <text evidence="7">The sequence shown here is derived from an EMBL/GenBank/DDBJ whole genome shotgun (WGS) entry which is preliminary data.</text>
</comment>
<evidence type="ECO:0000256" key="1">
    <source>
        <dbReference type="ARBA" id="ARBA00004370"/>
    </source>
</evidence>
<dbReference type="Proteomes" id="UP000485058">
    <property type="component" value="Unassembled WGS sequence"/>
</dbReference>
<sequence length="163" mass="17429">MSTLHNSSNGSGNSPSLSVPVSVDLTTPAGAALAEALPVAFLWVAQAGALWVSQLMLQLWPYIARAVEEAVKAKVPKALEARRPSWMEAINLKTFSMGSHPPIVRSVHVQPVSAENLNKVRLVVGVEWSSSLDVQLEIKPLPAKLPLLPEALNQAVKDLAATQ</sequence>
<reference evidence="7 8" key="1">
    <citation type="submission" date="2020-02" db="EMBL/GenBank/DDBJ databases">
        <title>Draft genome sequence of Haematococcus lacustris strain NIES-144.</title>
        <authorList>
            <person name="Morimoto D."/>
            <person name="Nakagawa S."/>
            <person name="Yoshida T."/>
            <person name="Sawayama S."/>
        </authorList>
    </citation>
    <scope>NUCLEOTIDE SEQUENCE [LARGE SCALE GENOMIC DNA]</scope>
    <source>
        <strain evidence="7 8">NIES-144</strain>
    </source>
</reference>
<dbReference type="EMBL" id="BLLF01001238">
    <property type="protein sequence ID" value="GFH18024.1"/>
    <property type="molecule type" value="Genomic_DNA"/>
</dbReference>
<comment type="subcellular location">
    <subcellularLocation>
        <location evidence="1">Membrane</location>
    </subcellularLocation>
</comment>
<dbReference type="GO" id="GO:0006869">
    <property type="term" value="P:lipid transport"/>
    <property type="evidence" value="ECO:0007669"/>
    <property type="project" value="UniProtKB-KW"/>
</dbReference>
<evidence type="ECO:0000256" key="3">
    <source>
        <dbReference type="ARBA" id="ARBA00023055"/>
    </source>
</evidence>
<accession>A0A699ZGK0</accession>
<dbReference type="InterPro" id="IPR031468">
    <property type="entry name" value="SMP_LBD"/>
</dbReference>
<dbReference type="GO" id="GO:0016020">
    <property type="term" value="C:membrane"/>
    <property type="evidence" value="ECO:0007669"/>
    <property type="project" value="UniProtKB-SubCell"/>
</dbReference>
<name>A0A699ZGK0_HAELA</name>
<proteinExistence type="predicted"/>
<dbReference type="PROSITE" id="PS51847">
    <property type="entry name" value="SMP"/>
    <property type="match status" value="1"/>
</dbReference>
<keyword evidence="2" id="KW-0813">Transport</keyword>
<evidence type="ECO:0000256" key="2">
    <source>
        <dbReference type="ARBA" id="ARBA00022448"/>
    </source>
</evidence>
<keyword evidence="5" id="KW-0472">Membrane</keyword>
<organism evidence="7 8">
    <name type="scientific">Haematococcus lacustris</name>
    <name type="common">Green alga</name>
    <name type="synonym">Haematococcus pluvialis</name>
    <dbReference type="NCBI Taxonomy" id="44745"/>
    <lineage>
        <taxon>Eukaryota</taxon>
        <taxon>Viridiplantae</taxon>
        <taxon>Chlorophyta</taxon>
        <taxon>core chlorophytes</taxon>
        <taxon>Chlorophyceae</taxon>
        <taxon>CS clade</taxon>
        <taxon>Chlamydomonadales</taxon>
        <taxon>Haematococcaceae</taxon>
        <taxon>Haematococcus</taxon>
    </lineage>
</organism>
<dbReference type="AlphaFoldDB" id="A0A699ZGK0"/>
<feature type="non-terminal residue" evidence="7">
    <location>
        <position position="1"/>
    </location>
</feature>
<feature type="non-terminal residue" evidence="7">
    <location>
        <position position="163"/>
    </location>
</feature>
<keyword evidence="4" id="KW-0446">Lipid-binding</keyword>
<keyword evidence="3" id="KW-0445">Lipid transport</keyword>
<feature type="domain" description="SMP-LTD" evidence="6">
    <location>
        <begin position="45"/>
        <end position="163"/>
    </location>
</feature>
<evidence type="ECO:0000313" key="8">
    <source>
        <dbReference type="Proteomes" id="UP000485058"/>
    </source>
</evidence>
<keyword evidence="8" id="KW-1185">Reference proteome</keyword>
<dbReference type="GO" id="GO:0008289">
    <property type="term" value="F:lipid binding"/>
    <property type="evidence" value="ECO:0007669"/>
    <property type="project" value="UniProtKB-KW"/>
</dbReference>
<evidence type="ECO:0000313" key="7">
    <source>
        <dbReference type="EMBL" id="GFH18024.1"/>
    </source>
</evidence>
<evidence type="ECO:0000259" key="6">
    <source>
        <dbReference type="PROSITE" id="PS51847"/>
    </source>
</evidence>
<gene>
    <name evidence="7" type="ORF">HaLaN_14758</name>
</gene>
<protein>
    <submittedName>
        <fullName evidence="7">Extended synaptotagmin-3</fullName>
    </submittedName>
</protein>